<dbReference type="InterPro" id="IPR026581">
    <property type="entry name" value="TCP10L/CENPJ"/>
</dbReference>
<name>A0A6I9YVG7_9SAUR</name>
<dbReference type="InterPro" id="IPR047002">
    <property type="entry name" value="Tcp10_C_sf"/>
</dbReference>
<accession>A0A6I9YVG7</accession>
<dbReference type="PANTHER" id="PTHR10331">
    <property type="entry name" value="T COMPLEX PROTEIN 10"/>
    <property type="match status" value="1"/>
</dbReference>
<dbReference type="GO" id="GO:0015631">
    <property type="term" value="F:tubulin binding"/>
    <property type="evidence" value="ECO:0007669"/>
    <property type="project" value="TreeGrafter"/>
</dbReference>
<sequence>MLKKQIAGLQEEFRRNKIHWQAAHSRLRSQVEALTKRNLDLQDELGMSEHQKMETQRKHGAVDIINRRSETPLSAAILRGTSSQETVEERPLQDNHKSLVDVHVRRKISFDNLAHNDRNAQAARRTLLRSESLKTARGEQRTRSPSKMLNNGSLTPTGQRTPHQTPFQIQKASPQLTSDQQQNHGRNTPILKSNQCVDKNTAPFLYVKGICSSTSGASEDAVFSNSLNTDILNSTPLDDVEIQMMEDVGHKRTQRFKKASRPKSVPANGRKTPEGNLSTFEKTEKKPTLLRRASSFTEAKVGGEVKEEIKYLDGKVKQLFTDGRRITTYPNGTKMEISTDKKTVTVTFYNGDIKKILADQTVIYYYGDAQTSRTIYPDGLEVLQFPNDQIEKYHPDGTEEIIFPNQTVKRRYGGGFEETIFPDGTVVKVEKNGDKTIHFHNGQKEIQTAGSKRREYPDGTIRTVYANGQWETNNVAERVPMPNDKEALILNE</sequence>
<feature type="region of interest" description="Disordered" evidence="2">
    <location>
        <begin position="121"/>
        <end position="194"/>
    </location>
</feature>
<dbReference type="Proteomes" id="UP000504617">
    <property type="component" value="Unplaced"/>
</dbReference>
<feature type="region of interest" description="Disordered" evidence="2">
    <location>
        <begin position="256"/>
        <end position="278"/>
    </location>
</feature>
<feature type="compositionally biased region" description="Polar residues" evidence="2">
    <location>
        <begin position="143"/>
        <end position="194"/>
    </location>
</feature>
<dbReference type="OrthoDB" id="10252174at2759"/>
<evidence type="ECO:0000256" key="2">
    <source>
        <dbReference type="SAM" id="MobiDB-lite"/>
    </source>
</evidence>
<dbReference type="GO" id="GO:0005813">
    <property type="term" value="C:centrosome"/>
    <property type="evidence" value="ECO:0007669"/>
    <property type="project" value="TreeGrafter"/>
</dbReference>
<keyword evidence="4" id="KW-1185">Reference proteome</keyword>
<evidence type="ECO:0000313" key="4">
    <source>
        <dbReference type="Proteomes" id="UP000504617"/>
    </source>
</evidence>
<dbReference type="InterPro" id="IPR009852">
    <property type="entry name" value="CENPJ_C_dom"/>
</dbReference>
<feature type="compositionally biased region" description="Basic and acidic residues" evidence="2">
    <location>
        <begin position="131"/>
        <end position="142"/>
    </location>
</feature>
<gene>
    <name evidence="5" type="primary">LOC106554465</name>
</gene>
<comment type="similarity">
    <text evidence="1">Belongs to the TCP10 family.</text>
</comment>
<dbReference type="GO" id="GO:0005814">
    <property type="term" value="C:centriole"/>
    <property type="evidence" value="ECO:0007669"/>
    <property type="project" value="TreeGrafter"/>
</dbReference>
<evidence type="ECO:0000259" key="3">
    <source>
        <dbReference type="Pfam" id="PF07202"/>
    </source>
</evidence>
<reference evidence="5" key="1">
    <citation type="submission" date="2025-08" db="UniProtKB">
        <authorList>
            <consortium name="RefSeq"/>
        </authorList>
    </citation>
    <scope>IDENTIFICATION</scope>
</reference>
<feature type="domain" description="Centromere protein J C-terminal" evidence="3">
    <location>
        <begin position="377"/>
        <end position="409"/>
    </location>
</feature>
<protein>
    <submittedName>
        <fullName evidence="5">Centromere protein J-like</fullName>
    </submittedName>
</protein>
<dbReference type="Pfam" id="PF07202">
    <property type="entry name" value="Tcp10_C"/>
    <property type="match status" value="3"/>
</dbReference>
<dbReference type="GO" id="GO:0061511">
    <property type="term" value="P:centriole elongation"/>
    <property type="evidence" value="ECO:0007669"/>
    <property type="project" value="TreeGrafter"/>
</dbReference>
<organism evidence="4 5">
    <name type="scientific">Thamnophis sirtalis</name>
    <dbReference type="NCBI Taxonomy" id="35019"/>
    <lineage>
        <taxon>Eukaryota</taxon>
        <taxon>Metazoa</taxon>
        <taxon>Chordata</taxon>
        <taxon>Craniata</taxon>
        <taxon>Vertebrata</taxon>
        <taxon>Euteleostomi</taxon>
        <taxon>Lepidosauria</taxon>
        <taxon>Squamata</taxon>
        <taxon>Bifurcata</taxon>
        <taxon>Unidentata</taxon>
        <taxon>Episquamata</taxon>
        <taxon>Toxicofera</taxon>
        <taxon>Serpentes</taxon>
        <taxon>Colubroidea</taxon>
        <taxon>Colubridae</taxon>
        <taxon>Natricinae</taxon>
        <taxon>Thamnophis</taxon>
    </lineage>
</organism>
<dbReference type="RefSeq" id="XP_013928608.1">
    <property type="nucleotide sequence ID" value="XM_014073133.1"/>
</dbReference>
<dbReference type="GO" id="GO:0060271">
    <property type="term" value="P:cilium assembly"/>
    <property type="evidence" value="ECO:0007669"/>
    <property type="project" value="TreeGrafter"/>
</dbReference>
<dbReference type="GeneID" id="106554465"/>
<feature type="domain" description="Centromere protein J C-terminal" evidence="3">
    <location>
        <begin position="415"/>
        <end position="446"/>
    </location>
</feature>
<proteinExistence type="inferred from homology"/>
<dbReference type="KEGG" id="tsr:106554465"/>
<dbReference type="PANTHER" id="PTHR10331:SF25">
    <property type="entry name" value="T-COMPLEX PROTEIN 10A-RELATED"/>
    <property type="match status" value="1"/>
</dbReference>
<evidence type="ECO:0000256" key="1">
    <source>
        <dbReference type="ARBA" id="ARBA00005627"/>
    </source>
</evidence>
<dbReference type="Gene3D" id="2.60.450.20">
    <property type="match status" value="1"/>
</dbReference>
<evidence type="ECO:0000313" key="5">
    <source>
        <dbReference type="RefSeq" id="XP_013928608.1"/>
    </source>
</evidence>
<dbReference type="AlphaFoldDB" id="A0A6I9YVG7"/>
<feature type="domain" description="Centromere protein J C-terminal" evidence="3">
    <location>
        <begin position="305"/>
        <end position="337"/>
    </location>
</feature>